<evidence type="ECO:0000256" key="1">
    <source>
        <dbReference type="ARBA" id="ARBA00004571"/>
    </source>
</evidence>
<evidence type="ECO:0000256" key="13">
    <source>
        <dbReference type="SAM" id="MobiDB-lite"/>
    </source>
</evidence>
<dbReference type="InterPro" id="IPR039426">
    <property type="entry name" value="TonB-dep_rcpt-like"/>
</dbReference>
<dbReference type="Pfam" id="PF07715">
    <property type="entry name" value="Plug"/>
    <property type="match status" value="1"/>
</dbReference>
<comment type="similarity">
    <text evidence="11 12">Belongs to the TonB-dependent receptor family.</text>
</comment>
<evidence type="ECO:0000256" key="8">
    <source>
        <dbReference type="ARBA" id="ARBA00023077"/>
    </source>
</evidence>
<accession>A0A2A2ANI8</accession>
<comment type="subcellular location">
    <subcellularLocation>
        <location evidence="1 11">Cell outer membrane</location>
        <topology evidence="1 11">Multi-pass membrane protein</topology>
    </subcellularLocation>
</comment>
<gene>
    <name evidence="17" type="ORF">CK621_14205</name>
</gene>
<evidence type="ECO:0000256" key="7">
    <source>
        <dbReference type="ARBA" id="ARBA00023065"/>
    </source>
</evidence>
<feature type="region of interest" description="Disordered" evidence="13">
    <location>
        <begin position="255"/>
        <end position="276"/>
    </location>
</feature>
<dbReference type="PANTHER" id="PTHR32552:SF81">
    <property type="entry name" value="TONB-DEPENDENT OUTER MEMBRANE RECEPTOR"/>
    <property type="match status" value="1"/>
</dbReference>
<reference evidence="17 18" key="1">
    <citation type="submission" date="2017-08" db="EMBL/GenBank/DDBJ databases">
        <title>WGS of Clinical strains of the CDC Group NO-1 linked to zoonotic infections in humans.</title>
        <authorList>
            <person name="Bernier A.-M."/>
            <person name="Bernard K."/>
        </authorList>
    </citation>
    <scope>NUCLEOTIDE SEQUENCE [LARGE SCALE GENOMIC DNA]</scope>
    <source>
        <strain evidence="17 18">NML120219</strain>
    </source>
</reference>
<keyword evidence="3 11" id="KW-1134">Transmembrane beta strand</keyword>
<dbReference type="CDD" id="cd01347">
    <property type="entry name" value="ligand_gated_channel"/>
    <property type="match status" value="1"/>
</dbReference>
<dbReference type="AlphaFoldDB" id="A0A2A2ANI8"/>
<evidence type="ECO:0000259" key="15">
    <source>
        <dbReference type="Pfam" id="PF00593"/>
    </source>
</evidence>
<feature type="domain" description="TonB-dependent receptor plug" evidence="16">
    <location>
        <begin position="49"/>
        <end position="155"/>
    </location>
</feature>
<evidence type="ECO:0000256" key="6">
    <source>
        <dbReference type="ARBA" id="ARBA00023004"/>
    </source>
</evidence>
<evidence type="ECO:0000256" key="9">
    <source>
        <dbReference type="ARBA" id="ARBA00023136"/>
    </source>
</evidence>
<name>A0A2A2ANI8_9BURK</name>
<evidence type="ECO:0000313" key="18">
    <source>
        <dbReference type="Proteomes" id="UP000218439"/>
    </source>
</evidence>
<dbReference type="InterPro" id="IPR036942">
    <property type="entry name" value="Beta-barrel_TonB_sf"/>
</dbReference>
<keyword evidence="2 11" id="KW-0813">Transport</keyword>
<dbReference type="GO" id="GO:0006826">
    <property type="term" value="P:iron ion transport"/>
    <property type="evidence" value="ECO:0007669"/>
    <property type="project" value="UniProtKB-KW"/>
</dbReference>
<comment type="caution">
    <text evidence="17">The sequence shown here is derived from an EMBL/GenBank/DDBJ whole genome shotgun (WGS) entry which is preliminary data.</text>
</comment>
<dbReference type="RefSeq" id="WP_095552913.1">
    <property type="nucleotide sequence ID" value="NZ_NSJE01000037.1"/>
</dbReference>
<proteinExistence type="inferred from homology"/>
<keyword evidence="8 12" id="KW-0798">TonB box</keyword>
<dbReference type="SUPFAM" id="SSF56935">
    <property type="entry name" value="Porins"/>
    <property type="match status" value="1"/>
</dbReference>
<evidence type="ECO:0000256" key="11">
    <source>
        <dbReference type="PROSITE-ProRule" id="PRU01360"/>
    </source>
</evidence>
<evidence type="ECO:0000256" key="10">
    <source>
        <dbReference type="ARBA" id="ARBA00023237"/>
    </source>
</evidence>
<dbReference type="InterPro" id="IPR000531">
    <property type="entry name" value="Beta-barrel_TonB"/>
</dbReference>
<dbReference type="Pfam" id="PF00593">
    <property type="entry name" value="TonB_dep_Rec_b-barrel"/>
    <property type="match status" value="1"/>
</dbReference>
<dbReference type="PROSITE" id="PS52016">
    <property type="entry name" value="TONB_DEPENDENT_REC_3"/>
    <property type="match status" value="1"/>
</dbReference>
<evidence type="ECO:0000256" key="12">
    <source>
        <dbReference type="RuleBase" id="RU003357"/>
    </source>
</evidence>
<dbReference type="Gene3D" id="2.40.170.20">
    <property type="entry name" value="TonB-dependent receptor, beta-barrel domain"/>
    <property type="match status" value="1"/>
</dbReference>
<keyword evidence="6" id="KW-0408">Iron</keyword>
<keyword evidence="7" id="KW-0406">Ion transport</keyword>
<evidence type="ECO:0000313" key="17">
    <source>
        <dbReference type="EMBL" id="PAT40155.1"/>
    </source>
</evidence>
<feature type="chain" id="PRO_5013262736" evidence="14">
    <location>
        <begin position="25"/>
        <end position="667"/>
    </location>
</feature>
<keyword evidence="10 11" id="KW-0998">Cell outer membrane</keyword>
<keyword evidence="14" id="KW-0732">Signal</keyword>
<feature type="domain" description="TonB-dependent receptor-like beta-barrel" evidence="15">
    <location>
        <begin position="243"/>
        <end position="634"/>
    </location>
</feature>
<protein>
    <submittedName>
        <fullName evidence="17">TonB-dependent receptor</fullName>
    </submittedName>
</protein>
<dbReference type="Proteomes" id="UP000218439">
    <property type="component" value="Unassembled WGS sequence"/>
</dbReference>
<evidence type="ECO:0000256" key="2">
    <source>
        <dbReference type="ARBA" id="ARBA00022448"/>
    </source>
</evidence>
<sequence>MRTRFSRWPSALPLALALALPAAAWSQGAAAPAQLPAIIVTADKTPQALEQTPASVAVLDALDVQADNLHSLSQLEGRAPGLSFQPFGQAGLNAPVLRGLTANFNSFATSALLLVDGVPTPTAQGFEDALLDVARIEVLRGPQSTLYGANAQAGVIAIHSQPIDGTPRTRVAAELGSRNLRRAQFALSRPVVEGRLYASIAASAMRQQGFIRNQHTGGRDDARQNSQLKLGLRWTPTAHTEAVLRYARQDYDDGANRWGSPRQPRAQVASGTPGWNRSGGQSLSLHATHDGGAGLRWHAITAWSRFSDHTQQDTDFGPADALHVGRDNRLRTLSQELRVEGRLGQAQWLGGLYLGQDRHHLHYRSQRMGQLDQPRSQMDKRTLAWFTHWSLPLSERWSLAAGARIEQQRARITPQGQAAQRQSWRHLSPKLALQYQLRPEQQWYASVSRGVRSGGFNALSVAADHAPFAPETSWSYETGFKGWALDKRLRYTLALYHMRIGDMQVMQMPRPGFMYLTNAASARSQGLEWDLDYLLGGGWQLKAGLAANRTRFARFVDGAADYSGRRNPFAPRLSGHASLRYDAPQGWYAQAGLTGSSKVYLDAANRHQRRGHVLLNLAAGYQRGPWEISAHVRNAGNTAYDAVGYQNGFVTVYSPPREIGLRLSWQH</sequence>
<dbReference type="InterPro" id="IPR012910">
    <property type="entry name" value="Plug_dom"/>
</dbReference>
<keyword evidence="9 11" id="KW-0472">Membrane</keyword>
<evidence type="ECO:0000256" key="5">
    <source>
        <dbReference type="ARBA" id="ARBA00022692"/>
    </source>
</evidence>
<organism evidence="17 18">
    <name type="scientific">Vandammella animalimorsus</name>
    <dbReference type="NCBI Taxonomy" id="2029117"/>
    <lineage>
        <taxon>Bacteria</taxon>
        <taxon>Pseudomonadati</taxon>
        <taxon>Pseudomonadota</taxon>
        <taxon>Betaproteobacteria</taxon>
        <taxon>Burkholderiales</taxon>
        <taxon>Comamonadaceae</taxon>
        <taxon>Vandammella</taxon>
    </lineage>
</organism>
<dbReference type="PANTHER" id="PTHR32552">
    <property type="entry name" value="FERRICHROME IRON RECEPTOR-RELATED"/>
    <property type="match status" value="1"/>
</dbReference>
<feature type="signal peptide" evidence="14">
    <location>
        <begin position="1"/>
        <end position="24"/>
    </location>
</feature>
<evidence type="ECO:0000259" key="16">
    <source>
        <dbReference type="Pfam" id="PF07715"/>
    </source>
</evidence>
<evidence type="ECO:0000256" key="4">
    <source>
        <dbReference type="ARBA" id="ARBA00022496"/>
    </source>
</evidence>
<dbReference type="GO" id="GO:0009279">
    <property type="term" value="C:cell outer membrane"/>
    <property type="evidence" value="ECO:0007669"/>
    <property type="project" value="UniProtKB-SubCell"/>
</dbReference>
<keyword evidence="17" id="KW-0675">Receptor</keyword>
<evidence type="ECO:0000256" key="3">
    <source>
        <dbReference type="ARBA" id="ARBA00022452"/>
    </source>
</evidence>
<dbReference type="EMBL" id="NSJE01000037">
    <property type="protein sequence ID" value="PAT40155.1"/>
    <property type="molecule type" value="Genomic_DNA"/>
</dbReference>
<evidence type="ECO:0000256" key="14">
    <source>
        <dbReference type="SAM" id="SignalP"/>
    </source>
</evidence>
<keyword evidence="4" id="KW-0410">Iron transport</keyword>
<keyword evidence="5 11" id="KW-0812">Transmembrane</keyword>